<dbReference type="PROSITE" id="PS50977">
    <property type="entry name" value="HTH_TETR_2"/>
    <property type="match status" value="1"/>
</dbReference>
<dbReference type="InterPro" id="IPR009057">
    <property type="entry name" value="Homeodomain-like_sf"/>
</dbReference>
<dbReference type="Pfam" id="PF09209">
    <property type="entry name" value="CecR_C"/>
    <property type="match status" value="1"/>
</dbReference>
<dbReference type="Gene3D" id="1.10.10.60">
    <property type="entry name" value="Homeodomain-like"/>
    <property type="match status" value="1"/>
</dbReference>
<reference evidence="4 5" key="1">
    <citation type="submission" date="2020-04" db="EMBL/GenBank/DDBJ databases">
        <title>Luteolibacter sp. G-1-1-1 isolated from soil.</title>
        <authorList>
            <person name="Dahal R.H."/>
        </authorList>
    </citation>
    <scope>NUCLEOTIDE SEQUENCE [LARGE SCALE GENOMIC DNA]</scope>
    <source>
        <strain evidence="4 5">G-1-1-1</strain>
    </source>
</reference>
<evidence type="ECO:0000256" key="2">
    <source>
        <dbReference type="PROSITE-ProRule" id="PRU00335"/>
    </source>
</evidence>
<dbReference type="PANTHER" id="PTHR30055:SF146">
    <property type="entry name" value="HTH-TYPE TRANSCRIPTIONAL DUAL REGULATOR CECR"/>
    <property type="match status" value="1"/>
</dbReference>
<dbReference type="RefSeq" id="WP_169455565.1">
    <property type="nucleotide sequence ID" value="NZ_CP051774.1"/>
</dbReference>
<evidence type="ECO:0000256" key="1">
    <source>
        <dbReference type="ARBA" id="ARBA00023125"/>
    </source>
</evidence>
<dbReference type="SUPFAM" id="SSF48498">
    <property type="entry name" value="Tetracyclin repressor-like, C-terminal domain"/>
    <property type="match status" value="1"/>
</dbReference>
<keyword evidence="1 2" id="KW-0238">DNA-binding</keyword>
<evidence type="ECO:0000259" key="3">
    <source>
        <dbReference type="PROSITE" id="PS50977"/>
    </source>
</evidence>
<evidence type="ECO:0000313" key="5">
    <source>
        <dbReference type="Proteomes" id="UP000501812"/>
    </source>
</evidence>
<dbReference type="InterPro" id="IPR001647">
    <property type="entry name" value="HTH_TetR"/>
</dbReference>
<dbReference type="KEGG" id="luo:HHL09_15660"/>
<dbReference type="InterPro" id="IPR036271">
    <property type="entry name" value="Tet_transcr_reg_TetR-rel_C_sf"/>
</dbReference>
<keyword evidence="5" id="KW-1185">Reference proteome</keyword>
<evidence type="ECO:0000313" key="4">
    <source>
        <dbReference type="EMBL" id="QJE97165.1"/>
    </source>
</evidence>
<dbReference type="GO" id="GO:0003700">
    <property type="term" value="F:DNA-binding transcription factor activity"/>
    <property type="evidence" value="ECO:0007669"/>
    <property type="project" value="TreeGrafter"/>
</dbReference>
<dbReference type="Proteomes" id="UP000501812">
    <property type="component" value="Chromosome"/>
</dbReference>
<dbReference type="SUPFAM" id="SSF46689">
    <property type="entry name" value="Homeodomain-like"/>
    <property type="match status" value="1"/>
</dbReference>
<accession>A0A858RKA9</accession>
<protein>
    <submittedName>
        <fullName evidence="4">Transcriptional regulator CecR</fullName>
    </submittedName>
</protein>
<dbReference type="Gene3D" id="1.10.357.10">
    <property type="entry name" value="Tetracycline Repressor, domain 2"/>
    <property type="match status" value="1"/>
</dbReference>
<feature type="DNA-binding region" description="H-T-H motif" evidence="2">
    <location>
        <begin position="37"/>
        <end position="56"/>
    </location>
</feature>
<name>A0A858RKA9_9BACT</name>
<dbReference type="AlphaFoldDB" id="A0A858RKA9"/>
<feature type="domain" description="HTH tetR-type" evidence="3">
    <location>
        <begin position="14"/>
        <end position="74"/>
    </location>
</feature>
<proteinExistence type="predicted"/>
<dbReference type="Pfam" id="PF00440">
    <property type="entry name" value="TetR_N"/>
    <property type="match status" value="1"/>
</dbReference>
<dbReference type="EMBL" id="CP051774">
    <property type="protein sequence ID" value="QJE97165.1"/>
    <property type="molecule type" value="Genomic_DNA"/>
</dbReference>
<dbReference type="PANTHER" id="PTHR30055">
    <property type="entry name" value="HTH-TYPE TRANSCRIPTIONAL REGULATOR RUTR"/>
    <property type="match status" value="1"/>
</dbReference>
<dbReference type="InterPro" id="IPR050109">
    <property type="entry name" value="HTH-type_TetR-like_transc_reg"/>
</dbReference>
<organism evidence="4 5">
    <name type="scientific">Luteolibacter luteus</name>
    <dbReference type="NCBI Taxonomy" id="2728835"/>
    <lineage>
        <taxon>Bacteria</taxon>
        <taxon>Pseudomonadati</taxon>
        <taxon>Verrucomicrobiota</taxon>
        <taxon>Verrucomicrobiia</taxon>
        <taxon>Verrucomicrobiales</taxon>
        <taxon>Verrucomicrobiaceae</taxon>
        <taxon>Luteolibacter</taxon>
    </lineage>
</organism>
<dbReference type="InterPro" id="IPR015292">
    <property type="entry name" value="Tscrpt_reg_YbiH_C"/>
</dbReference>
<dbReference type="GO" id="GO:0000976">
    <property type="term" value="F:transcription cis-regulatory region binding"/>
    <property type="evidence" value="ECO:0007669"/>
    <property type="project" value="TreeGrafter"/>
</dbReference>
<sequence length="230" mass="25851">MERELFPSSPNKGEQARRKLLLAALKKFGEKGYDNASVREIADEAGQNVAAIAYYFVNKETLYTAVLEGIGQYVQGVFGKVAEEARERFKEGRPDQKLAKSIMKRMMRTLLGEQLEGSEFEKIRLVMLREQAAPSEKFDLLYEKTLRPLHQLFTRAVAVATGEEAESQQVILRTHAIFGQVLVFTLARATILRRLGVAKLDESHTAQIAAILDEHVELICEGLTTKGVQR</sequence>
<dbReference type="NCBIfam" id="NF008587">
    <property type="entry name" value="PRK11552.1"/>
    <property type="match status" value="1"/>
</dbReference>
<gene>
    <name evidence="4" type="primary">cecR</name>
    <name evidence="4" type="ORF">HHL09_15660</name>
</gene>
<dbReference type="PRINTS" id="PR00455">
    <property type="entry name" value="HTHTETR"/>
</dbReference>